<evidence type="ECO:0000313" key="2">
    <source>
        <dbReference type="Proteomes" id="UP000236333"/>
    </source>
</evidence>
<keyword evidence="2" id="KW-1185">Reference proteome</keyword>
<reference evidence="1 2" key="1">
    <citation type="journal article" date="2017" name="Mol. Biol. Evol.">
        <title>The 4-celled Tetrabaena socialis nuclear genome reveals the essential components for genetic control of cell number at the origin of multicellularity in the volvocine lineage.</title>
        <authorList>
            <person name="Featherston J."/>
            <person name="Arakaki Y."/>
            <person name="Hanschen E.R."/>
            <person name="Ferris P.J."/>
            <person name="Michod R.E."/>
            <person name="Olson B.J.S.C."/>
            <person name="Nozaki H."/>
            <person name="Durand P.M."/>
        </authorList>
    </citation>
    <scope>NUCLEOTIDE SEQUENCE [LARGE SCALE GENOMIC DNA]</scope>
    <source>
        <strain evidence="1 2">NIES-571</strain>
    </source>
</reference>
<evidence type="ECO:0000313" key="1">
    <source>
        <dbReference type="EMBL" id="PNH07507.1"/>
    </source>
</evidence>
<proteinExistence type="predicted"/>
<sequence length="437" mass="46678">MQGVSATSQDSAAAGGLLMAVEAALRAGLRRGEVLRVVARAVGIDTDTSDDLEALLLRHGLVPDPPDSSGLGPACSRACEVTQARQGGPVTPYVPPTANPYLPPTVGPYLPPTANLYLPPPGTGTTTALHLMVEELLKGHGSWDFPPQLGPRPRNLCCIGDRAQYLERAFPRMLEAGFSPTAPDAAGVTVIALLKEGYIQHGTRADGLRTTHGDAGHREMQVAIRRALELCGEEAPLCGGAAAAAGTAGDAAAAPAGPITAAAAEASWRFRMPIGVYAGRLLTELPAHHIEWMCNTEGFFDSRPETRELLEHLLALGLVRQEGGRVVPVHEEDSRTARMPFGPHRGTLLTDLSPGFIEWMCREDRRKRPGRFFDSTPRMVALLRHLKELGRVKQVGDFVVPCTAQPQRHGPPYDEHMHGDDGGRVADPNCAVCMALG</sequence>
<dbReference type="OrthoDB" id="558656at2759"/>
<dbReference type="EMBL" id="PGGS01000176">
    <property type="protein sequence ID" value="PNH07507.1"/>
    <property type="molecule type" value="Genomic_DNA"/>
</dbReference>
<dbReference type="PANTHER" id="PTHR40613:SF1">
    <property type="entry name" value="CYTOPLASMIC PROTEIN"/>
    <property type="match status" value="1"/>
</dbReference>
<dbReference type="Pfam" id="PF12843">
    <property type="entry name" value="QSregVF_b"/>
    <property type="match status" value="1"/>
</dbReference>
<gene>
    <name evidence="1" type="ORF">TSOC_006034</name>
</gene>
<dbReference type="Proteomes" id="UP000236333">
    <property type="component" value="Unassembled WGS sequence"/>
</dbReference>
<comment type="caution">
    <text evidence="1">The sequence shown here is derived from an EMBL/GenBank/DDBJ whole genome shotgun (WGS) entry which is preliminary data.</text>
</comment>
<dbReference type="AlphaFoldDB" id="A0A2J8A4R6"/>
<dbReference type="PANTHER" id="PTHR40613">
    <property type="match status" value="1"/>
</dbReference>
<dbReference type="InterPro" id="IPR024530">
    <property type="entry name" value="QSregVF_b"/>
</dbReference>
<accession>A0A2J8A4R6</accession>
<name>A0A2J8A4R6_9CHLO</name>
<protein>
    <submittedName>
        <fullName evidence="1">Uncharacterized protein</fullName>
    </submittedName>
</protein>
<organism evidence="1 2">
    <name type="scientific">Tetrabaena socialis</name>
    <dbReference type="NCBI Taxonomy" id="47790"/>
    <lineage>
        <taxon>Eukaryota</taxon>
        <taxon>Viridiplantae</taxon>
        <taxon>Chlorophyta</taxon>
        <taxon>core chlorophytes</taxon>
        <taxon>Chlorophyceae</taxon>
        <taxon>CS clade</taxon>
        <taxon>Chlamydomonadales</taxon>
        <taxon>Tetrabaenaceae</taxon>
        <taxon>Tetrabaena</taxon>
    </lineage>
</organism>